<dbReference type="ExpressionAtlas" id="N1R287">
    <property type="expression patterns" value="baseline"/>
</dbReference>
<dbReference type="Pfam" id="PF03348">
    <property type="entry name" value="Serinc"/>
    <property type="match status" value="2"/>
</dbReference>
<evidence type="ECO:0000256" key="2">
    <source>
        <dbReference type="ARBA" id="ARBA00006665"/>
    </source>
</evidence>
<evidence type="ECO:0000256" key="3">
    <source>
        <dbReference type="ARBA" id="ARBA00022692"/>
    </source>
</evidence>
<sequence length="256" mass="28904">MTRMMFCVLFSGLFGLFLSTVSFIASFAGILVLYILYVPNSSCMFNIFTIIWTAVLVKIMMAVSLHSKVNEGLLSSGIMGSYIVFLCWSALHSEPRTGKCYTEMKIGKDGNWATIISFIIAICSIVSATFSTGINNRSFQFRSDKIQLEEDAPYSYEIFHIVFAVGAMYFAMLFISWELNHPITRKWSIDVGWASTWVKIMNEWLAFCIYEDMVRVSIIAAVKLTFCPLRTAVWRLISPALARKQPANDEESASTT</sequence>
<evidence type="ECO:0000256" key="4">
    <source>
        <dbReference type="ARBA" id="ARBA00022989"/>
    </source>
</evidence>
<evidence type="ECO:0000313" key="6">
    <source>
        <dbReference type="EnsemblPlants" id="EMT18328"/>
    </source>
</evidence>
<keyword evidence="3" id="KW-0812">Transmembrane</keyword>
<evidence type="ECO:0000256" key="1">
    <source>
        <dbReference type="ARBA" id="ARBA00004141"/>
    </source>
</evidence>
<dbReference type="GO" id="GO:0016020">
    <property type="term" value="C:membrane"/>
    <property type="evidence" value="ECO:0007669"/>
    <property type="project" value="UniProtKB-SubCell"/>
</dbReference>
<comment type="similarity">
    <text evidence="2">Belongs to the TDE1 family.</text>
</comment>
<dbReference type="PANTHER" id="PTHR10383:SF23">
    <property type="entry name" value="SERINC-DOMAIN CONTAINING SERINE AND SPHINGOLIPID BIOSYNTHESIS PROTEIN"/>
    <property type="match status" value="1"/>
</dbReference>
<organism evidence="6">
    <name type="scientific">Aegilops tauschii</name>
    <name type="common">Tausch's goatgrass</name>
    <name type="synonym">Aegilops squarrosa</name>
    <dbReference type="NCBI Taxonomy" id="37682"/>
    <lineage>
        <taxon>Eukaryota</taxon>
        <taxon>Viridiplantae</taxon>
        <taxon>Streptophyta</taxon>
        <taxon>Embryophyta</taxon>
        <taxon>Tracheophyta</taxon>
        <taxon>Spermatophyta</taxon>
        <taxon>Magnoliopsida</taxon>
        <taxon>Liliopsida</taxon>
        <taxon>Poales</taxon>
        <taxon>Poaceae</taxon>
        <taxon>BOP clade</taxon>
        <taxon>Pooideae</taxon>
        <taxon>Triticodae</taxon>
        <taxon>Triticeae</taxon>
        <taxon>Triticinae</taxon>
        <taxon>Aegilops</taxon>
    </lineage>
</organism>
<dbReference type="AlphaFoldDB" id="N1R287"/>
<dbReference type="InterPro" id="IPR005016">
    <property type="entry name" value="TDE1/TMS"/>
</dbReference>
<dbReference type="PANTHER" id="PTHR10383">
    <property type="entry name" value="SERINE INCORPORATOR"/>
    <property type="match status" value="1"/>
</dbReference>
<evidence type="ECO:0000256" key="5">
    <source>
        <dbReference type="ARBA" id="ARBA00023136"/>
    </source>
</evidence>
<dbReference type="EnsemblPlants" id="EMT18328">
    <property type="protein sequence ID" value="EMT18328"/>
    <property type="gene ID" value="F775_20455"/>
</dbReference>
<keyword evidence="5" id="KW-0472">Membrane</keyword>
<accession>N1R287</accession>
<keyword evidence="4" id="KW-1133">Transmembrane helix</keyword>
<proteinExistence type="inferred from homology"/>
<protein>
    <submittedName>
        <fullName evidence="6">Serine incorporator 3</fullName>
    </submittedName>
</protein>
<reference evidence="6" key="1">
    <citation type="submission" date="2015-06" db="UniProtKB">
        <authorList>
            <consortium name="EnsemblPlants"/>
        </authorList>
    </citation>
    <scope>IDENTIFICATION</scope>
</reference>
<comment type="subcellular location">
    <subcellularLocation>
        <location evidence="1">Membrane</location>
        <topology evidence="1">Multi-pass membrane protein</topology>
    </subcellularLocation>
</comment>
<name>N1R287_AEGTA</name>